<evidence type="ECO:0000256" key="2">
    <source>
        <dbReference type="ARBA" id="ARBA00022525"/>
    </source>
</evidence>
<keyword evidence="7" id="KW-1185">Reference proteome</keyword>
<dbReference type="PANTHER" id="PTHR22923">
    <property type="entry name" value="CEREBELLIN-RELATED"/>
    <property type="match status" value="1"/>
</dbReference>
<dbReference type="Ensembl" id="ENSAPET00000025943.1">
    <property type="protein sequence ID" value="ENSAPEP00000025279.1"/>
    <property type="gene ID" value="ENSAPEG00000017978.1"/>
</dbReference>
<accession>A0A3P8TKA7</accession>
<evidence type="ECO:0000256" key="1">
    <source>
        <dbReference type="ARBA" id="ARBA00004613"/>
    </source>
</evidence>
<dbReference type="STRING" id="161767.ENSAPEP00000025279"/>
<keyword evidence="2" id="KW-0964">Secreted</keyword>
<evidence type="ECO:0000256" key="4">
    <source>
        <dbReference type="SAM" id="SignalP"/>
    </source>
</evidence>
<feature type="chain" id="PRO_5017947830" description="C1q domain-containing protein" evidence="4">
    <location>
        <begin position="17"/>
        <end position="183"/>
    </location>
</feature>
<evidence type="ECO:0000313" key="6">
    <source>
        <dbReference type="Ensembl" id="ENSAPEP00000025279.1"/>
    </source>
</evidence>
<evidence type="ECO:0000313" key="7">
    <source>
        <dbReference type="Proteomes" id="UP000265080"/>
    </source>
</evidence>
<reference evidence="6" key="3">
    <citation type="submission" date="2025-09" db="UniProtKB">
        <authorList>
            <consortium name="Ensembl"/>
        </authorList>
    </citation>
    <scope>IDENTIFICATION</scope>
</reference>
<feature type="domain" description="C1q" evidence="5">
    <location>
        <begin position="58"/>
        <end position="183"/>
    </location>
</feature>
<dbReference type="InterPro" id="IPR008983">
    <property type="entry name" value="Tumour_necrosis_fac-like_dom"/>
</dbReference>
<organism evidence="6 7">
    <name type="scientific">Amphiprion percula</name>
    <name type="common">Orange clownfish</name>
    <name type="synonym">Lutjanus percula</name>
    <dbReference type="NCBI Taxonomy" id="161767"/>
    <lineage>
        <taxon>Eukaryota</taxon>
        <taxon>Metazoa</taxon>
        <taxon>Chordata</taxon>
        <taxon>Craniata</taxon>
        <taxon>Vertebrata</taxon>
        <taxon>Euteleostomi</taxon>
        <taxon>Actinopterygii</taxon>
        <taxon>Neopterygii</taxon>
        <taxon>Teleostei</taxon>
        <taxon>Neoteleostei</taxon>
        <taxon>Acanthomorphata</taxon>
        <taxon>Ovalentaria</taxon>
        <taxon>Pomacentridae</taxon>
        <taxon>Amphiprion</taxon>
    </lineage>
</organism>
<dbReference type="OMA" id="YNERYRL"/>
<dbReference type="InterPro" id="IPR050822">
    <property type="entry name" value="Cerebellin_Synaptic_Org"/>
</dbReference>
<sequence>MKTLAALILAFSCCSCEPQIYKANGEAYQHSSYCDVCSLTSISQNLGAMGQKIAYMEDKISIPQVAFSATLRESGSGNTGPFTTATPLQYKKVFSNAGRKRGKAFSPLWSKECTSVVSLMKNGERLSSVWDTSGNDAHDMGSNAVVISLEVGDNVYVELMANKVVFDDFMHYNTFSGFLLFTM</sequence>
<reference evidence="6 7" key="1">
    <citation type="submission" date="2018-03" db="EMBL/GenBank/DDBJ databases">
        <title>Finding Nemo's genes: A chromosome-scale reference assembly of the genome of the orange clownfish Amphiprion percula.</title>
        <authorList>
            <person name="Lehmann R."/>
        </authorList>
    </citation>
    <scope>NUCLEOTIDE SEQUENCE</scope>
</reference>
<dbReference type="AlphaFoldDB" id="A0A3P8TKA7"/>
<keyword evidence="3 4" id="KW-0732">Signal</keyword>
<evidence type="ECO:0000256" key="3">
    <source>
        <dbReference type="ARBA" id="ARBA00022729"/>
    </source>
</evidence>
<dbReference type="Pfam" id="PF00386">
    <property type="entry name" value="C1q"/>
    <property type="match status" value="1"/>
</dbReference>
<feature type="signal peptide" evidence="4">
    <location>
        <begin position="1"/>
        <end position="16"/>
    </location>
</feature>
<dbReference type="GO" id="GO:0005576">
    <property type="term" value="C:extracellular region"/>
    <property type="evidence" value="ECO:0007669"/>
    <property type="project" value="UniProtKB-SubCell"/>
</dbReference>
<comment type="subcellular location">
    <subcellularLocation>
        <location evidence="1">Secreted</location>
    </subcellularLocation>
</comment>
<proteinExistence type="predicted"/>
<name>A0A3P8TKA7_AMPPE</name>
<protein>
    <recommendedName>
        <fullName evidence="5">C1q domain-containing protein</fullName>
    </recommendedName>
</protein>
<dbReference type="SMART" id="SM00110">
    <property type="entry name" value="C1Q"/>
    <property type="match status" value="1"/>
</dbReference>
<dbReference type="GeneTree" id="ENSGT00950000183116"/>
<dbReference type="PANTHER" id="PTHR22923:SF102">
    <property type="entry name" value="CEREBELLIN 13-RELATED"/>
    <property type="match status" value="1"/>
</dbReference>
<dbReference type="InterPro" id="IPR001073">
    <property type="entry name" value="C1q_dom"/>
</dbReference>
<dbReference type="SUPFAM" id="SSF49842">
    <property type="entry name" value="TNF-like"/>
    <property type="match status" value="1"/>
</dbReference>
<dbReference type="Proteomes" id="UP000265080">
    <property type="component" value="Chromosome 14"/>
</dbReference>
<reference evidence="6" key="2">
    <citation type="submission" date="2025-08" db="UniProtKB">
        <authorList>
            <consortium name="Ensembl"/>
        </authorList>
    </citation>
    <scope>IDENTIFICATION</scope>
</reference>
<evidence type="ECO:0000259" key="5">
    <source>
        <dbReference type="SMART" id="SM00110"/>
    </source>
</evidence>
<dbReference type="Gene3D" id="2.60.120.40">
    <property type="match status" value="1"/>
</dbReference>
<dbReference type="PRINTS" id="PR00007">
    <property type="entry name" value="COMPLEMNTC1Q"/>
</dbReference>